<evidence type="ECO:0000313" key="3">
    <source>
        <dbReference type="Proteomes" id="UP000030351"/>
    </source>
</evidence>
<name>A0A0A3YH99_9GAMM</name>
<feature type="transmembrane region" description="Helical" evidence="1">
    <location>
        <begin position="55"/>
        <end position="88"/>
    </location>
</feature>
<protein>
    <recommendedName>
        <fullName evidence="4">Colicin V synthesis protein</fullName>
    </recommendedName>
</protein>
<keyword evidence="1" id="KW-0472">Membrane</keyword>
<evidence type="ECO:0008006" key="4">
    <source>
        <dbReference type="Google" id="ProtNLM"/>
    </source>
</evidence>
<dbReference type="Proteomes" id="UP000030351">
    <property type="component" value="Unassembled WGS sequence"/>
</dbReference>
<gene>
    <name evidence="2" type="ORF">NG99_26580</name>
</gene>
<dbReference type="OrthoDB" id="6556371at2"/>
<evidence type="ECO:0000256" key="1">
    <source>
        <dbReference type="SAM" id="Phobius"/>
    </source>
</evidence>
<dbReference type="RefSeq" id="WP_034899723.1">
    <property type="nucleotide sequence ID" value="NZ_JRUQ01000109.1"/>
</dbReference>
<keyword evidence="1" id="KW-1133">Transmembrane helix</keyword>
<keyword evidence="3" id="KW-1185">Reference proteome</keyword>
<evidence type="ECO:0000313" key="2">
    <source>
        <dbReference type="EMBL" id="KGT86157.1"/>
    </source>
</evidence>
<comment type="caution">
    <text evidence="2">The sequence shown here is derived from an EMBL/GenBank/DDBJ whole genome shotgun (WGS) entry which is preliminary data.</text>
</comment>
<feature type="transmembrane region" description="Helical" evidence="1">
    <location>
        <begin position="20"/>
        <end position="43"/>
    </location>
</feature>
<keyword evidence="1" id="KW-0812">Transmembrane</keyword>
<dbReference type="AlphaFoldDB" id="A0A0A3YH99"/>
<dbReference type="EMBL" id="JRUQ01000109">
    <property type="protein sequence ID" value="KGT86157.1"/>
    <property type="molecule type" value="Genomic_DNA"/>
</dbReference>
<organism evidence="2 3">
    <name type="scientific">Erwinia typographi</name>
    <dbReference type="NCBI Taxonomy" id="371042"/>
    <lineage>
        <taxon>Bacteria</taxon>
        <taxon>Pseudomonadati</taxon>
        <taxon>Pseudomonadota</taxon>
        <taxon>Gammaproteobacteria</taxon>
        <taxon>Enterobacterales</taxon>
        <taxon>Erwiniaceae</taxon>
        <taxon>Erwinia</taxon>
    </lineage>
</organism>
<proteinExistence type="predicted"/>
<accession>A0A0A3YH99</accession>
<sequence>MRELNVREVCAVSGAYGDNAVANILEGIYCSVGAAIIGSWTLAIAGGRGAFSGDVIGIGGGLTALAGMVGGAALGAVAGAIAGPFIGYDKGLVMAEEMIRDLMRGKPGL</sequence>
<reference evidence="2 3" key="1">
    <citation type="submission" date="2014-10" db="EMBL/GenBank/DDBJ databases">
        <title>Genome sequence of Erwinia typographi M043b.</title>
        <authorList>
            <person name="Chan K.-G."/>
            <person name="Tan W.-S."/>
        </authorList>
    </citation>
    <scope>NUCLEOTIDE SEQUENCE [LARGE SCALE GENOMIC DNA]</scope>
    <source>
        <strain evidence="2 3">M043b</strain>
    </source>
</reference>